<protein>
    <recommendedName>
        <fullName evidence="3">Reverse transcriptase zinc-binding domain-containing protein</fullName>
    </recommendedName>
</protein>
<evidence type="ECO:0000313" key="2">
    <source>
        <dbReference type="Proteomes" id="UP000242715"/>
    </source>
</evidence>
<sequence length="140" mass="15985">MLEEPEGMWYKVLKAKYGLRVGQVDSGGSKASRWWKDIISIRNGDDAYDESWFGDHIERKAGNGESTSFWKDEWLAGKSLKSKFGRLFDLCLNKDVTVADMRRNLFRTFACGLLTCHKLFCWRGISFVDSHGSKGSVNFS</sequence>
<keyword evidence="2" id="KW-1185">Reference proteome</keyword>
<dbReference type="EMBL" id="DF974459">
    <property type="protein sequence ID" value="GAU48675.1"/>
    <property type="molecule type" value="Genomic_DNA"/>
</dbReference>
<dbReference type="PANTHER" id="PTHR36617:SF5">
    <property type="entry name" value="OS05G0421675 PROTEIN"/>
    <property type="match status" value="1"/>
</dbReference>
<dbReference type="OrthoDB" id="1435349at2759"/>
<organism evidence="1 2">
    <name type="scientific">Trifolium subterraneum</name>
    <name type="common">Subterranean clover</name>
    <dbReference type="NCBI Taxonomy" id="3900"/>
    <lineage>
        <taxon>Eukaryota</taxon>
        <taxon>Viridiplantae</taxon>
        <taxon>Streptophyta</taxon>
        <taxon>Embryophyta</taxon>
        <taxon>Tracheophyta</taxon>
        <taxon>Spermatophyta</taxon>
        <taxon>Magnoliopsida</taxon>
        <taxon>eudicotyledons</taxon>
        <taxon>Gunneridae</taxon>
        <taxon>Pentapetalae</taxon>
        <taxon>rosids</taxon>
        <taxon>fabids</taxon>
        <taxon>Fabales</taxon>
        <taxon>Fabaceae</taxon>
        <taxon>Papilionoideae</taxon>
        <taxon>50 kb inversion clade</taxon>
        <taxon>NPAAA clade</taxon>
        <taxon>Hologalegina</taxon>
        <taxon>IRL clade</taxon>
        <taxon>Trifolieae</taxon>
        <taxon>Trifolium</taxon>
    </lineage>
</organism>
<dbReference type="Proteomes" id="UP000242715">
    <property type="component" value="Unassembled WGS sequence"/>
</dbReference>
<accession>A0A2Z6PG21</accession>
<gene>
    <name evidence="1" type="ORF">TSUD_324720</name>
</gene>
<name>A0A2Z6PG21_TRISU</name>
<reference evidence="2" key="1">
    <citation type="journal article" date="2017" name="Front. Plant Sci.">
        <title>Climate Clever Clovers: New Paradigm to Reduce the Environmental Footprint of Ruminants by Breeding Low Methanogenic Forages Utilizing Haplotype Variation.</title>
        <authorList>
            <person name="Kaur P."/>
            <person name="Appels R."/>
            <person name="Bayer P.E."/>
            <person name="Keeble-Gagnere G."/>
            <person name="Wang J."/>
            <person name="Hirakawa H."/>
            <person name="Shirasawa K."/>
            <person name="Vercoe P."/>
            <person name="Stefanova K."/>
            <person name="Durmic Z."/>
            <person name="Nichols P."/>
            <person name="Revell C."/>
            <person name="Isobe S.N."/>
            <person name="Edwards D."/>
            <person name="Erskine W."/>
        </authorList>
    </citation>
    <scope>NUCLEOTIDE SEQUENCE [LARGE SCALE GENOMIC DNA]</scope>
    <source>
        <strain evidence="2">cv. Daliak</strain>
    </source>
</reference>
<dbReference type="AlphaFoldDB" id="A0A2Z6PG21"/>
<evidence type="ECO:0000313" key="1">
    <source>
        <dbReference type="EMBL" id="GAU48675.1"/>
    </source>
</evidence>
<evidence type="ECO:0008006" key="3">
    <source>
        <dbReference type="Google" id="ProtNLM"/>
    </source>
</evidence>
<dbReference type="PANTHER" id="PTHR36617">
    <property type="entry name" value="PROTEIN, PUTATIVE-RELATED"/>
    <property type="match status" value="1"/>
</dbReference>
<proteinExistence type="predicted"/>